<accession>A0AAD1ELU7</accession>
<dbReference type="EMBL" id="CP028130">
    <property type="protein sequence ID" value="AZZ55437.1"/>
    <property type="molecule type" value="Genomic_DNA"/>
</dbReference>
<protein>
    <submittedName>
        <fullName evidence="2">Helix-turn-helix domain-containing protein</fullName>
    </submittedName>
</protein>
<dbReference type="SUPFAM" id="SSF46955">
    <property type="entry name" value="Putative DNA-binding domain"/>
    <property type="match status" value="1"/>
</dbReference>
<evidence type="ECO:0000313" key="3">
    <source>
        <dbReference type="Proteomes" id="UP000283946"/>
    </source>
</evidence>
<evidence type="ECO:0000259" key="1">
    <source>
        <dbReference type="Pfam" id="PF12728"/>
    </source>
</evidence>
<feature type="domain" description="Helix-turn-helix" evidence="1">
    <location>
        <begin position="8"/>
        <end position="52"/>
    </location>
</feature>
<dbReference type="KEGG" id="ria:C7V51_05735"/>
<dbReference type="InterPro" id="IPR041657">
    <property type="entry name" value="HTH_17"/>
</dbReference>
<dbReference type="Pfam" id="PF12728">
    <property type="entry name" value="HTH_17"/>
    <property type="match status" value="1"/>
</dbReference>
<dbReference type="Gene3D" id="1.10.10.10">
    <property type="entry name" value="Winged helix-like DNA-binding domain superfamily/Winged helix DNA-binding domain"/>
    <property type="match status" value="1"/>
</dbReference>
<dbReference type="InterPro" id="IPR036388">
    <property type="entry name" value="WH-like_DNA-bd_sf"/>
</dbReference>
<name>A0AAD1ELU7_9MICO</name>
<dbReference type="Proteomes" id="UP000283946">
    <property type="component" value="Chromosome"/>
</dbReference>
<proteinExistence type="predicted"/>
<dbReference type="RefSeq" id="WP_104264561.1">
    <property type="nucleotide sequence ID" value="NZ_CP028130.1"/>
</dbReference>
<evidence type="ECO:0000313" key="2">
    <source>
        <dbReference type="EMBL" id="AZZ55437.1"/>
    </source>
</evidence>
<dbReference type="AlphaFoldDB" id="A0AAD1ELU7"/>
<reference evidence="2 3" key="1">
    <citation type="submission" date="2018-03" db="EMBL/GenBank/DDBJ databases">
        <title>Bacteriophage NCPPB3778 and a type I-E CRISPR drive the evolution of the US Biological Select Agent, Rathayibacter toxicus.</title>
        <authorList>
            <person name="Davis E.W.II."/>
            <person name="Tabima J.F."/>
            <person name="Weisberg A.J."/>
            <person name="Dantas Lopes L."/>
            <person name="Wiseman M.S."/>
            <person name="Wiseman M.S."/>
            <person name="Pupko T."/>
            <person name="Belcher M.S."/>
            <person name="Sechler A.J."/>
            <person name="Tancos M.A."/>
            <person name="Schroeder B.K."/>
            <person name="Murray T.D."/>
            <person name="Luster D.G."/>
            <person name="Schneider W.L."/>
            <person name="Rogers E."/>
            <person name="Andreote F.D."/>
            <person name="Grunwald N.J."/>
            <person name="Putnam M.L."/>
            <person name="Chang J.H."/>
        </authorList>
    </citation>
    <scope>NUCLEOTIDE SEQUENCE [LARGE SCALE GENOMIC DNA]</scope>
    <source>
        <strain evidence="2 3">NCCPB 2253</strain>
    </source>
</reference>
<organism evidence="2 3">
    <name type="scientific">Rathayibacter iranicus</name>
    <dbReference type="NCBI Taxonomy" id="59737"/>
    <lineage>
        <taxon>Bacteria</taxon>
        <taxon>Bacillati</taxon>
        <taxon>Actinomycetota</taxon>
        <taxon>Actinomycetes</taxon>
        <taxon>Micrococcales</taxon>
        <taxon>Microbacteriaceae</taxon>
        <taxon>Rathayibacter</taxon>
    </lineage>
</organism>
<dbReference type="InterPro" id="IPR009061">
    <property type="entry name" value="DNA-bd_dom_put_sf"/>
</dbReference>
<gene>
    <name evidence="2" type="ORF">C7V51_05735</name>
</gene>
<sequence length="55" mass="6461">MLRSAVDVAEQLLQVSPRTLEDWRLTRSGPLFRKMGRHVRYELGSVMAWFENLGR</sequence>